<feature type="coiled-coil region" evidence="4">
    <location>
        <begin position="400"/>
        <end position="556"/>
    </location>
</feature>
<dbReference type="AlphaFoldDB" id="A0AAU9JNT8"/>
<feature type="region of interest" description="Disordered" evidence="5">
    <location>
        <begin position="289"/>
        <end position="333"/>
    </location>
</feature>
<evidence type="ECO:0000313" key="8">
    <source>
        <dbReference type="Proteomes" id="UP001162131"/>
    </source>
</evidence>
<dbReference type="GO" id="GO:0005856">
    <property type="term" value="C:cytoskeleton"/>
    <property type="evidence" value="ECO:0007669"/>
    <property type="project" value="UniProtKB-SubCell"/>
</dbReference>
<dbReference type="SUPFAM" id="SSF143575">
    <property type="entry name" value="GAS2 domain-like"/>
    <property type="match status" value="1"/>
</dbReference>
<feature type="domain" description="GAR" evidence="6">
    <location>
        <begin position="741"/>
        <end position="811"/>
    </location>
</feature>
<reference evidence="7" key="1">
    <citation type="submission" date="2021-09" db="EMBL/GenBank/DDBJ databases">
        <authorList>
            <consortium name="AG Swart"/>
            <person name="Singh M."/>
            <person name="Singh A."/>
            <person name="Seah K."/>
            <person name="Emmerich C."/>
        </authorList>
    </citation>
    <scope>NUCLEOTIDE SEQUENCE</scope>
    <source>
        <strain evidence="7">ATCC30299</strain>
    </source>
</reference>
<comment type="caution">
    <text evidence="7">The sequence shown here is derived from an EMBL/GenBank/DDBJ whole genome shotgun (WGS) entry which is preliminary data.</text>
</comment>
<evidence type="ECO:0000256" key="4">
    <source>
        <dbReference type="SAM" id="Coils"/>
    </source>
</evidence>
<keyword evidence="3" id="KW-0206">Cytoskeleton</keyword>
<keyword evidence="4" id="KW-0175">Coiled coil</keyword>
<dbReference type="PROSITE" id="PS51460">
    <property type="entry name" value="GAR"/>
    <property type="match status" value="1"/>
</dbReference>
<organism evidence="7 8">
    <name type="scientific">Blepharisma stoltei</name>
    <dbReference type="NCBI Taxonomy" id="1481888"/>
    <lineage>
        <taxon>Eukaryota</taxon>
        <taxon>Sar</taxon>
        <taxon>Alveolata</taxon>
        <taxon>Ciliophora</taxon>
        <taxon>Postciliodesmatophora</taxon>
        <taxon>Heterotrichea</taxon>
        <taxon>Heterotrichida</taxon>
        <taxon>Blepharismidae</taxon>
        <taxon>Blepharisma</taxon>
    </lineage>
</organism>
<evidence type="ECO:0000256" key="1">
    <source>
        <dbReference type="ARBA" id="ARBA00004245"/>
    </source>
</evidence>
<keyword evidence="2" id="KW-0963">Cytoplasm</keyword>
<evidence type="ECO:0000256" key="3">
    <source>
        <dbReference type="ARBA" id="ARBA00023212"/>
    </source>
</evidence>
<dbReference type="Proteomes" id="UP001162131">
    <property type="component" value="Unassembled WGS sequence"/>
</dbReference>
<accession>A0AAU9JNT8</accession>
<dbReference type="GO" id="GO:0008017">
    <property type="term" value="F:microtubule binding"/>
    <property type="evidence" value="ECO:0007669"/>
    <property type="project" value="InterPro"/>
</dbReference>
<evidence type="ECO:0000256" key="2">
    <source>
        <dbReference type="ARBA" id="ARBA00022490"/>
    </source>
</evidence>
<name>A0AAU9JNT8_9CILI</name>
<feature type="compositionally biased region" description="Low complexity" evidence="5">
    <location>
        <begin position="296"/>
        <end position="305"/>
    </location>
</feature>
<dbReference type="EMBL" id="CAJZBQ010000032">
    <property type="protein sequence ID" value="CAG9322543.1"/>
    <property type="molecule type" value="Genomic_DNA"/>
</dbReference>
<sequence>MESKFICLKLQEVDIWSGKWEEIWCRISLEGKVATLSLKSPVKIFLSQLSPKIQIHLLIQTGNIALGSVTLSLEQVFGADLTQRMDQWFEFDVPGEVVALIESSTSLEKILRVRIIGAITSSQDFEFSEPEARVEIKESDNIEYVSEPQQEIILEHIEVKESAAKSDDISIHSEVIYEHKHAPHPIHPEENMNEAVEDFQQHIGISQIEEPRTFENIVESKPVEIAAEVKEKPDRARPQPLPISGPIRSGKCSYLDNIKGAEHHQKYTQNILDKLKEEMGQSFLKLVDDATRLRSRSPTRSGSRSPTKKLTARSPTRVAGGGSISSASKGGEEEEFVEIAGNSDVFLEKLSLKTKNGFIASIVGLLSKQSIYETLAREAGLIRGQTENIEKGSETLESSADETKEEIEKEFADYEAWIKEIKDEIRGNEESFQGLKKKNEMLSHEKESVLQQLAKLKSQKGELSSEAEISQLIEDIQDLGKAFENSQNKRDRLKADFEAYSQDYAKQADLLIIENLKLAENKSSLQEDLKSKSHQLESLNQENDSLLKEIEILEGQIGVSARQKSTLSIFQQASKSHESALDRIKSQVVSIRNSKDTFSTETFALQQQLESDLKKYKNLKVSSQGEIEKRSELIGDLKSKLNNLKGYIKQLEEIFAKKQNIDHVFDIVQSKGRHDFESKDLLVSELSYFSDFLFSLTQLYLKEHRIYKSLSAVFEEKEYDLNAMRRVVVELKMQNPVYFPADDDNIDQALSAFLNSRDEVVPVPFIREAKGVYLFGTRRVLISFERGKLIVKVGGGFLPIDDFVECYYDGEFEKLNHRPEEKSPRMKKFMAKWVGGLMDYKENDDEAMKKRLIKAVEGHKYSTAYAVKDKAKSRSRSQSPTKLALDEIIAASIGDGA</sequence>
<proteinExistence type="predicted"/>
<evidence type="ECO:0000259" key="6">
    <source>
        <dbReference type="PROSITE" id="PS51460"/>
    </source>
</evidence>
<keyword evidence="8" id="KW-1185">Reference proteome</keyword>
<protein>
    <recommendedName>
        <fullName evidence="6">GAR domain-containing protein</fullName>
    </recommendedName>
</protein>
<comment type="subcellular location">
    <subcellularLocation>
        <location evidence="1">Cytoplasm</location>
        <location evidence="1">Cytoskeleton</location>
    </subcellularLocation>
</comment>
<evidence type="ECO:0000256" key="5">
    <source>
        <dbReference type="SAM" id="MobiDB-lite"/>
    </source>
</evidence>
<dbReference type="InterPro" id="IPR003108">
    <property type="entry name" value="GAR_dom"/>
</dbReference>
<dbReference type="InterPro" id="IPR036534">
    <property type="entry name" value="GAR_dom_sf"/>
</dbReference>
<evidence type="ECO:0000313" key="7">
    <source>
        <dbReference type="EMBL" id="CAG9322543.1"/>
    </source>
</evidence>
<gene>
    <name evidence="7" type="ORF">BSTOLATCC_MIC31671</name>
</gene>